<dbReference type="SMART" id="SM00062">
    <property type="entry name" value="PBPb"/>
    <property type="match status" value="1"/>
</dbReference>
<keyword evidence="2 3" id="KW-0732">Signal</keyword>
<evidence type="ECO:0000256" key="2">
    <source>
        <dbReference type="ARBA" id="ARBA00022729"/>
    </source>
</evidence>
<comment type="similarity">
    <text evidence="1">Belongs to the bacterial solute-binding protein 3 family.</text>
</comment>
<comment type="caution">
    <text evidence="6">The sequence shown here is derived from an EMBL/GenBank/DDBJ whole genome shotgun (WGS) entry which is preliminary data.</text>
</comment>
<protein>
    <submittedName>
        <fullName evidence="6">Amino acid ABC transporter substrate-binding protein</fullName>
    </submittedName>
</protein>
<name>A0ABT0PJB1_9GAMM</name>
<evidence type="ECO:0000256" key="3">
    <source>
        <dbReference type="SAM" id="SignalP"/>
    </source>
</evidence>
<organism evidence="6 7">
    <name type="scientific">Parendozoicomonas callyspongiae</name>
    <dbReference type="NCBI Taxonomy" id="2942213"/>
    <lineage>
        <taxon>Bacteria</taxon>
        <taxon>Pseudomonadati</taxon>
        <taxon>Pseudomonadota</taxon>
        <taxon>Gammaproteobacteria</taxon>
        <taxon>Oceanospirillales</taxon>
        <taxon>Endozoicomonadaceae</taxon>
        <taxon>Parendozoicomonas</taxon>
    </lineage>
</organism>
<dbReference type="SUPFAM" id="SSF53850">
    <property type="entry name" value="Periplasmic binding protein-like II"/>
    <property type="match status" value="1"/>
</dbReference>
<evidence type="ECO:0000313" key="6">
    <source>
        <dbReference type="EMBL" id="MCL6271418.1"/>
    </source>
</evidence>
<dbReference type="EMBL" id="JAMFLX010000025">
    <property type="protein sequence ID" value="MCL6271418.1"/>
    <property type="molecule type" value="Genomic_DNA"/>
</dbReference>
<dbReference type="Pfam" id="PF00497">
    <property type="entry name" value="SBP_bac_3"/>
    <property type="match status" value="1"/>
</dbReference>
<feature type="chain" id="PRO_5045641427" evidence="3">
    <location>
        <begin position="20"/>
        <end position="268"/>
    </location>
</feature>
<feature type="domain" description="Ionotropic glutamate receptor C-terminal" evidence="5">
    <location>
        <begin position="41"/>
        <end position="262"/>
    </location>
</feature>
<sequence>MIRRLQATGLAVVMSVFLAACGGSEQSTSTNETAGTPEVSSIKVGMSGGYYPFTFVEKDQLQGFDVDVWNELSNRLDRPVEFVTAPFSSLFGMLDSERIDTISNQITITEERKKKYNFSDVYVFDGAQITVNANINDINSLEDLKGRTVAVNLGSNFEELLRDFDTNNEITIKTYSAGGIEQEVALGRVDAFIMDRLSAAELIKKSGLPLKQTGEPFEVIENAMPYLRTESSEELRLQVNQALKAMREDGTLAEISQKWFGTDVTSKG</sequence>
<evidence type="ECO:0000259" key="5">
    <source>
        <dbReference type="SMART" id="SM00079"/>
    </source>
</evidence>
<feature type="signal peptide" evidence="3">
    <location>
        <begin position="1"/>
        <end position="19"/>
    </location>
</feature>
<evidence type="ECO:0000256" key="1">
    <source>
        <dbReference type="ARBA" id="ARBA00010333"/>
    </source>
</evidence>
<proteinExistence type="inferred from homology"/>
<dbReference type="PANTHER" id="PTHR35936">
    <property type="entry name" value="MEMBRANE-BOUND LYTIC MUREIN TRANSGLYCOSYLASE F"/>
    <property type="match status" value="1"/>
</dbReference>
<dbReference type="PANTHER" id="PTHR35936:SF19">
    <property type="entry name" value="AMINO-ACID-BINDING PROTEIN YXEM-RELATED"/>
    <property type="match status" value="1"/>
</dbReference>
<dbReference type="CDD" id="cd13709">
    <property type="entry name" value="PBP2_YxeM"/>
    <property type="match status" value="1"/>
</dbReference>
<reference evidence="6 7" key="1">
    <citation type="submission" date="2022-05" db="EMBL/GenBank/DDBJ databases">
        <authorList>
            <person name="Park J.-S."/>
        </authorList>
    </citation>
    <scope>NUCLEOTIDE SEQUENCE [LARGE SCALE GENOMIC DNA]</scope>
    <source>
        <strain evidence="6 7">2012CJ34-2</strain>
    </source>
</reference>
<evidence type="ECO:0000259" key="4">
    <source>
        <dbReference type="SMART" id="SM00062"/>
    </source>
</evidence>
<dbReference type="RefSeq" id="WP_249701026.1">
    <property type="nucleotide sequence ID" value="NZ_JAMFLX010000025.1"/>
</dbReference>
<gene>
    <name evidence="6" type="ORF">M3P05_15970</name>
</gene>
<dbReference type="InterPro" id="IPR001638">
    <property type="entry name" value="Solute-binding_3/MltF_N"/>
</dbReference>
<feature type="domain" description="Solute-binding protein family 3/N-terminal" evidence="4">
    <location>
        <begin position="41"/>
        <end position="263"/>
    </location>
</feature>
<dbReference type="InterPro" id="IPR001320">
    <property type="entry name" value="Iontro_rcpt_C"/>
</dbReference>
<dbReference type="PROSITE" id="PS51257">
    <property type="entry name" value="PROKAR_LIPOPROTEIN"/>
    <property type="match status" value="1"/>
</dbReference>
<dbReference type="SMART" id="SM00079">
    <property type="entry name" value="PBPe"/>
    <property type="match status" value="1"/>
</dbReference>
<dbReference type="Proteomes" id="UP001203338">
    <property type="component" value="Unassembled WGS sequence"/>
</dbReference>
<dbReference type="Gene3D" id="3.40.190.10">
    <property type="entry name" value="Periplasmic binding protein-like II"/>
    <property type="match status" value="2"/>
</dbReference>
<evidence type="ECO:0000313" key="7">
    <source>
        <dbReference type="Proteomes" id="UP001203338"/>
    </source>
</evidence>
<keyword evidence="7" id="KW-1185">Reference proteome</keyword>
<accession>A0ABT0PJB1</accession>